<keyword evidence="4 6" id="KW-0472">Membrane</keyword>
<feature type="transmembrane region" description="Helical" evidence="6">
    <location>
        <begin position="87"/>
        <end position="107"/>
    </location>
</feature>
<feature type="domain" description="Rhodopsin" evidence="7">
    <location>
        <begin position="30"/>
        <end position="258"/>
    </location>
</feature>
<dbReference type="AlphaFoldDB" id="A0A1V6QHZ8"/>
<dbReference type="EMBL" id="MDYN01000003">
    <property type="protein sequence ID" value="OQD88850.1"/>
    <property type="molecule type" value="Genomic_DNA"/>
</dbReference>
<feature type="transmembrane region" description="Helical" evidence="6">
    <location>
        <begin position="160"/>
        <end position="185"/>
    </location>
</feature>
<keyword evidence="3 6" id="KW-1133">Transmembrane helix</keyword>
<dbReference type="STRING" id="416450.A0A1V6QHZ8"/>
<accession>A0A1V6QHZ8</accession>
<dbReference type="Proteomes" id="UP000191672">
    <property type="component" value="Unassembled WGS sequence"/>
</dbReference>
<comment type="subcellular location">
    <subcellularLocation>
        <location evidence="1">Membrane</location>
        <topology evidence="1">Multi-pass membrane protein</topology>
    </subcellularLocation>
</comment>
<organism evidence="8 9">
    <name type="scientific">Penicillium antarcticum</name>
    <dbReference type="NCBI Taxonomy" id="416450"/>
    <lineage>
        <taxon>Eukaryota</taxon>
        <taxon>Fungi</taxon>
        <taxon>Dikarya</taxon>
        <taxon>Ascomycota</taxon>
        <taxon>Pezizomycotina</taxon>
        <taxon>Eurotiomycetes</taxon>
        <taxon>Eurotiomycetidae</taxon>
        <taxon>Eurotiales</taxon>
        <taxon>Aspergillaceae</taxon>
        <taxon>Penicillium</taxon>
    </lineage>
</organism>
<keyword evidence="2 6" id="KW-0812">Transmembrane</keyword>
<protein>
    <recommendedName>
        <fullName evidence="7">Rhodopsin domain-containing protein</fullName>
    </recommendedName>
</protein>
<proteinExistence type="inferred from homology"/>
<dbReference type="InterPro" id="IPR052337">
    <property type="entry name" value="SAT4-like"/>
</dbReference>
<feature type="transmembrane region" description="Helical" evidence="6">
    <location>
        <begin position="12"/>
        <end position="34"/>
    </location>
</feature>
<feature type="transmembrane region" description="Helical" evidence="6">
    <location>
        <begin position="119"/>
        <end position="140"/>
    </location>
</feature>
<feature type="transmembrane region" description="Helical" evidence="6">
    <location>
        <begin position="236"/>
        <end position="257"/>
    </location>
</feature>
<dbReference type="PANTHER" id="PTHR33048:SF47">
    <property type="entry name" value="INTEGRAL MEMBRANE PROTEIN-RELATED"/>
    <property type="match status" value="1"/>
</dbReference>
<evidence type="ECO:0000256" key="4">
    <source>
        <dbReference type="ARBA" id="ARBA00023136"/>
    </source>
</evidence>
<evidence type="ECO:0000256" key="6">
    <source>
        <dbReference type="SAM" id="Phobius"/>
    </source>
</evidence>
<gene>
    <name evidence="8" type="ORF">PENANT_c003G03013</name>
</gene>
<sequence length="352" mass="39323">MPNGQPDHWKAVLIIVPIVCTGLAMACFLLRLYSNFLAHHKLRIEDALMGAGLLSAIHGIGTGGSIWDLPREQRLRISLSNWILQKFWPVAQVFVKVSILLFLRRVLGIVDWVRHTATALMIFVVAWGVTALIANTFQCWPVQYFWIKSIEGSCMPGQTTLYTIIGSFSVVGDVLILCLPLPIVWGLQMRLREKIELTCLFMMGCLVFIFSILRLLQLKNYLTNNLTYSSGMSLIWAILELDMAIICGSLLLVKPLFQSCMGRVRKGLNRLSSGSHSLCSNGVANPSRGSREPNEVEFGRAEMLTIPTAARVRPSPTHNANYGIDWSMTEDTPDYDHFLNPAAQKLKSTVVT</sequence>
<dbReference type="PANTHER" id="PTHR33048">
    <property type="entry name" value="PTH11-LIKE INTEGRAL MEMBRANE PROTEIN (AFU_ORTHOLOGUE AFUA_5G11245)"/>
    <property type="match status" value="1"/>
</dbReference>
<dbReference type="InterPro" id="IPR049326">
    <property type="entry name" value="Rhodopsin_dom_fungi"/>
</dbReference>
<name>A0A1V6QHZ8_9EURO</name>
<keyword evidence="9" id="KW-1185">Reference proteome</keyword>
<reference evidence="9" key="1">
    <citation type="journal article" date="2017" name="Nat. Microbiol.">
        <title>Global analysis of biosynthetic gene clusters reveals vast potential of secondary metabolite production in Penicillium species.</title>
        <authorList>
            <person name="Nielsen J.C."/>
            <person name="Grijseels S."/>
            <person name="Prigent S."/>
            <person name="Ji B."/>
            <person name="Dainat J."/>
            <person name="Nielsen K.F."/>
            <person name="Frisvad J.C."/>
            <person name="Workman M."/>
            <person name="Nielsen J."/>
        </authorList>
    </citation>
    <scope>NUCLEOTIDE SEQUENCE [LARGE SCALE GENOMIC DNA]</scope>
    <source>
        <strain evidence="9">IBT 31811</strain>
    </source>
</reference>
<evidence type="ECO:0000256" key="1">
    <source>
        <dbReference type="ARBA" id="ARBA00004141"/>
    </source>
</evidence>
<evidence type="ECO:0000313" key="9">
    <source>
        <dbReference type="Proteomes" id="UP000191672"/>
    </source>
</evidence>
<evidence type="ECO:0000259" key="7">
    <source>
        <dbReference type="Pfam" id="PF20684"/>
    </source>
</evidence>
<evidence type="ECO:0000256" key="2">
    <source>
        <dbReference type="ARBA" id="ARBA00022692"/>
    </source>
</evidence>
<feature type="transmembrane region" description="Helical" evidence="6">
    <location>
        <begin position="197"/>
        <end position="216"/>
    </location>
</feature>
<dbReference type="Pfam" id="PF20684">
    <property type="entry name" value="Fung_rhodopsin"/>
    <property type="match status" value="1"/>
</dbReference>
<dbReference type="GO" id="GO:0016020">
    <property type="term" value="C:membrane"/>
    <property type="evidence" value="ECO:0007669"/>
    <property type="project" value="UniProtKB-SubCell"/>
</dbReference>
<comment type="similarity">
    <text evidence="5">Belongs to the SAT4 family.</text>
</comment>
<evidence type="ECO:0000313" key="8">
    <source>
        <dbReference type="EMBL" id="OQD88850.1"/>
    </source>
</evidence>
<comment type="caution">
    <text evidence="8">The sequence shown here is derived from an EMBL/GenBank/DDBJ whole genome shotgun (WGS) entry which is preliminary data.</text>
</comment>
<evidence type="ECO:0000256" key="3">
    <source>
        <dbReference type="ARBA" id="ARBA00022989"/>
    </source>
</evidence>
<evidence type="ECO:0000256" key="5">
    <source>
        <dbReference type="ARBA" id="ARBA00038359"/>
    </source>
</evidence>